<reference evidence="1" key="1">
    <citation type="journal article" date="2014" name="Front. Microbiol.">
        <title>High frequency of phylogenetically diverse reductive dehalogenase-homologous genes in deep subseafloor sedimentary metagenomes.</title>
        <authorList>
            <person name="Kawai M."/>
            <person name="Futagami T."/>
            <person name="Toyoda A."/>
            <person name="Takaki Y."/>
            <person name="Nishi S."/>
            <person name="Hori S."/>
            <person name="Arai W."/>
            <person name="Tsubouchi T."/>
            <person name="Morono Y."/>
            <person name="Uchiyama I."/>
            <person name="Ito T."/>
            <person name="Fujiyama A."/>
            <person name="Inagaki F."/>
            <person name="Takami H."/>
        </authorList>
    </citation>
    <scope>NUCLEOTIDE SEQUENCE</scope>
    <source>
        <strain evidence="1">Expedition CK06-06</strain>
    </source>
</reference>
<feature type="non-terminal residue" evidence="1">
    <location>
        <position position="1"/>
    </location>
</feature>
<proteinExistence type="predicted"/>
<sequence length="183" mass="21757">VSLKIFKRMHHFDYNTYGFETPQEAEKFIIQCKSNEISATWISIYEGRILDFFLEMVGEEYGVPQHDWPPMTVSMVIGRVREDQLESDRAAAKEICEQVGGHVIGIVELPREEWNDRMREFVRSSYIHGWAWRILYHHQTLSQWHRTIEEMWPIFDEFGVLGHTAGFQSGHSSYNFYPQIYYD</sequence>
<feature type="non-terminal residue" evidence="1">
    <location>
        <position position="183"/>
    </location>
</feature>
<dbReference type="EMBL" id="BARU01013864">
    <property type="protein sequence ID" value="GAH41717.1"/>
    <property type="molecule type" value="Genomic_DNA"/>
</dbReference>
<protein>
    <submittedName>
        <fullName evidence="1">Uncharacterized protein</fullName>
    </submittedName>
</protein>
<gene>
    <name evidence="1" type="ORF">S03H2_24789</name>
</gene>
<organism evidence="1">
    <name type="scientific">marine sediment metagenome</name>
    <dbReference type="NCBI Taxonomy" id="412755"/>
    <lineage>
        <taxon>unclassified sequences</taxon>
        <taxon>metagenomes</taxon>
        <taxon>ecological metagenomes</taxon>
    </lineage>
</organism>
<dbReference type="AlphaFoldDB" id="X1F9R9"/>
<name>X1F9R9_9ZZZZ</name>
<comment type="caution">
    <text evidence="1">The sequence shown here is derived from an EMBL/GenBank/DDBJ whole genome shotgun (WGS) entry which is preliminary data.</text>
</comment>
<evidence type="ECO:0000313" key="1">
    <source>
        <dbReference type="EMBL" id="GAH41717.1"/>
    </source>
</evidence>
<accession>X1F9R9</accession>